<dbReference type="RefSeq" id="WP_055661345.1">
    <property type="nucleotide sequence ID" value="NZ_CXST01000006.1"/>
</dbReference>
<reference evidence="2" key="1">
    <citation type="submission" date="2015-07" db="EMBL/GenBank/DDBJ databases">
        <authorList>
            <person name="Rodrigo-Torres Lidia"/>
            <person name="Arahal R.David."/>
        </authorList>
    </citation>
    <scope>NUCLEOTIDE SEQUENCE [LARGE SCALE GENOMIC DNA]</scope>
    <source>
        <strain evidence="2">CECT 4801</strain>
    </source>
</reference>
<name>A0A0M6YB50_9HYPH</name>
<evidence type="ECO:0000313" key="1">
    <source>
        <dbReference type="EMBL" id="CTQ47305.1"/>
    </source>
</evidence>
<dbReference type="Proteomes" id="UP000048926">
    <property type="component" value="Unassembled WGS sequence"/>
</dbReference>
<accession>A0A0M6YB50</accession>
<protein>
    <submittedName>
        <fullName evidence="1">Uncharacterized protein</fullName>
    </submittedName>
</protein>
<organism evidence="1 2">
    <name type="scientific">Roseibium aggregatum</name>
    <dbReference type="NCBI Taxonomy" id="187304"/>
    <lineage>
        <taxon>Bacteria</taxon>
        <taxon>Pseudomonadati</taxon>
        <taxon>Pseudomonadota</taxon>
        <taxon>Alphaproteobacteria</taxon>
        <taxon>Hyphomicrobiales</taxon>
        <taxon>Stappiaceae</taxon>
        <taxon>Roseibium</taxon>
    </lineage>
</organism>
<dbReference type="AlphaFoldDB" id="A0A0M6YB50"/>
<dbReference type="EMBL" id="CXST01000006">
    <property type="protein sequence ID" value="CTQ47305.1"/>
    <property type="molecule type" value="Genomic_DNA"/>
</dbReference>
<keyword evidence="2" id="KW-1185">Reference proteome</keyword>
<gene>
    <name evidence="1" type="ORF">LAL4801_05767</name>
</gene>
<evidence type="ECO:0000313" key="2">
    <source>
        <dbReference type="Proteomes" id="UP000048926"/>
    </source>
</evidence>
<proteinExistence type="predicted"/>
<sequence length="246" mass="27015">MSAPLNNVTEFYNLPNGLIIQALRFNGYGGEIFFSGKWSDGPEADLLEMAQDAFDELHGTRDLSEIDPEELGGYLVDLLEEDSPIGTIATYKITSPDGSVHSDINVEIFDLLWANLYNHRELDVREKDGVRYRVGISRAENGNSGRRIVSRAITLEWGNLNSDPKVIAIEGVNGADIVFVKTASTVTAYLVTRRTEFVRGISTIQDAPNSLSVVSLDESGEGSAKDAEQTKGRSMFAKIMSPLRPN</sequence>